<dbReference type="AlphaFoldDB" id="A0A6I4VYT6"/>
<dbReference type="RefSeq" id="WP_160800999.1">
    <property type="nucleotide sequence ID" value="NZ_WUUL01000004.1"/>
</dbReference>
<sequence length="104" mass="12176">MHILVHPISKKAGRQMEPFASYQAYLDRYKTYYDEEGDGRPSMLTSHEFEEQFRLLRDSYQAYHDLIQMGHTTEASLYYSQIINQLENSLAIADASDNFGQEIF</sequence>
<protein>
    <submittedName>
        <fullName evidence="1">Uncharacterized protein</fullName>
    </submittedName>
</protein>
<dbReference type="EMBL" id="WUUL01000004">
    <property type="protein sequence ID" value="MXQ53644.1"/>
    <property type="molecule type" value="Genomic_DNA"/>
</dbReference>
<reference evidence="1 2" key="1">
    <citation type="submission" date="2019-12" db="EMBL/GenBank/DDBJ databases">
        <title>Whole-genome analyses of novel actinobacteria.</title>
        <authorList>
            <person name="Sahin N."/>
            <person name="Saygin H."/>
        </authorList>
    </citation>
    <scope>NUCLEOTIDE SEQUENCE [LARGE SCALE GENOMIC DNA]</scope>
    <source>
        <strain evidence="1 2">KC615</strain>
    </source>
</reference>
<evidence type="ECO:0000313" key="1">
    <source>
        <dbReference type="EMBL" id="MXQ53644.1"/>
    </source>
</evidence>
<name>A0A6I4VYT6_9BACL</name>
<organism evidence="1 2">
    <name type="scientific">Shimazuella alba</name>
    <dbReference type="NCBI Taxonomy" id="2690964"/>
    <lineage>
        <taxon>Bacteria</taxon>
        <taxon>Bacillati</taxon>
        <taxon>Bacillota</taxon>
        <taxon>Bacilli</taxon>
        <taxon>Bacillales</taxon>
        <taxon>Thermoactinomycetaceae</taxon>
        <taxon>Shimazuella</taxon>
    </lineage>
</organism>
<evidence type="ECO:0000313" key="2">
    <source>
        <dbReference type="Proteomes" id="UP000430692"/>
    </source>
</evidence>
<comment type="caution">
    <text evidence="1">The sequence shown here is derived from an EMBL/GenBank/DDBJ whole genome shotgun (WGS) entry which is preliminary data.</text>
</comment>
<gene>
    <name evidence="1" type="ORF">GSM42_07855</name>
</gene>
<proteinExistence type="predicted"/>
<accession>A0A6I4VYT6</accession>
<dbReference type="Proteomes" id="UP000430692">
    <property type="component" value="Unassembled WGS sequence"/>
</dbReference>
<keyword evidence="2" id="KW-1185">Reference proteome</keyword>